<dbReference type="EMBL" id="CP059833">
    <property type="protein sequence ID" value="QMV85223.1"/>
    <property type="molecule type" value="Genomic_DNA"/>
</dbReference>
<proteinExistence type="predicted"/>
<dbReference type="RefSeq" id="WP_182386028.1">
    <property type="nucleotide sequence ID" value="NZ_CP059833.1"/>
</dbReference>
<feature type="region of interest" description="Disordered" evidence="1">
    <location>
        <begin position="353"/>
        <end position="372"/>
    </location>
</feature>
<accession>A0A7G5FF32</accession>
<name>A0A7G5FF32_9CORY</name>
<sequence length="372" mass="39797">MAVILAVVLIGVIVAAVIFGRGGAEKLDVATGNTEKIRVIAGSEKMAFFNDPAVKARLKELGMTLEVTPSGSRKISTRQDLKEFDAAFPSSAPAAEKIARETSPQGMYTPFHSPMAIATFDTIVAFLEKHAVVQRDGVWYLDMEKYLALASSGKGWRDISKDFPSPLGIQISSTDVRSSNSAAMYLSIAAWVANGGNVPATDAEVTKAVAKVSPLFTHQGYTGGSSAGPFAEYLSQGIGARPMVMIYESQFLGQQIADPTVIRPSMRLVYLDPTIASQHTLLAYSENGDKLGDALANDSTLQRLAATHGFRPNLHGEFELTLSDHGIDTPPAYLPTGNPPDFDRLEELIEGVSAQYSSSEPPEGAPEQWSSG</sequence>
<reference evidence="2 3" key="1">
    <citation type="submission" date="2020-07" db="EMBL/GenBank/DDBJ databases">
        <title>non toxigenic Corynebacterium sp. nov from a clinical source.</title>
        <authorList>
            <person name="Bernier A.-M."/>
            <person name="Bernard K."/>
        </authorList>
    </citation>
    <scope>NUCLEOTIDE SEQUENCE [LARGE SCALE GENOMIC DNA]</scope>
    <source>
        <strain evidence="3">NML 93-0612</strain>
    </source>
</reference>
<gene>
    <name evidence="2" type="ORF">HW450_00150</name>
</gene>
<organism evidence="2 3">
    <name type="scientific">Corynebacterium hindlerae</name>
    <dbReference type="NCBI Taxonomy" id="699041"/>
    <lineage>
        <taxon>Bacteria</taxon>
        <taxon>Bacillati</taxon>
        <taxon>Actinomycetota</taxon>
        <taxon>Actinomycetes</taxon>
        <taxon>Mycobacteriales</taxon>
        <taxon>Corynebacteriaceae</taxon>
        <taxon>Corynebacterium</taxon>
    </lineage>
</organism>
<keyword evidence="3" id="KW-1185">Reference proteome</keyword>
<dbReference type="AlphaFoldDB" id="A0A7G5FF32"/>
<evidence type="ECO:0000313" key="2">
    <source>
        <dbReference type="EMBL" id="QMV85223.1"/>
    </source>
</evidence>
<protein>
    <recommendedName>
        <fullName evidence="4">Secreted protein</fullName>
    </recommendedName>
</protein>
<evidence type="ECO:0008006" key="4">
    <source>
        <dbReference type="Google" id="ProtNLM"/>
    </source>
</evidence>
<dbReference type="Proteomes" id="UP000515570">
    <property type="component" value="Chromosome"/>
</dbReference>
<evidence type="ECO:0000256" key="1">
    <source>
        <dbReference type="SAM" id="MobiDB-lite"/>
    </source>
</evidence>
<evidence type="ECO:0000313" key="3">
    <source>
        <dbReference type="Proteomes" id="UP000515570"/>
    </source>
</evidence>